<dbReference type="Gene3D" id="1.25.40.20">
    <property type="entry name" value="Ankyrin repeat-containing domain"/>
    <property type="match status" value="9"/>
</dbReference>
<feature type="repeat" description="ANK" evidence="3">
    <location>
        <begin position="628"/>
        <end position="650"/>
    </location>
</feature>
<keyword evidence="1" id="KW-0677">Repeat</keyword>
<sequence length="958" mass="104297">MYYSFFFFFHLGSFHLPIHLQHLTQPVVQDELPSLIKAIFNSDADEVRSLIFKKEDVNVQDCEKRTPLHAAAYLGDAEIIELLILSGARVNAKDNKWLTPLHRAVASCSEEAVQVLLKHSADVNARDKNWQTPLHVAASHKAVRCAEALVPLLSNVNVSDRAGRTPLHHAAFSGHLEMVQLLVSRGANINAFDKKDRRAVHWAAYMGHLEVMKLLVSHGAEVCCKDKKSYSPLHAAASSGMINVVKYLLHLGVDIKEPNAYGNSALHLACFNGQDVVVNELIEAGADVNQVNEKGFSPLHFTAASRQGALCLELLIANRANINSKSKDGKTPLHMAAIHGRYSRSQAIIQNGECVIPSVSCRSSSPTARMRTETLLFIYGFSDCCRKLLSSVPWVFIWSYSDGKCLEYLLRNDANPALRDKDGYSAVHYASAYGHRVCLELVSLMDTSASSILHDTDVQPPISPLHLAAYHGHHHALEVLVQSLLDLDVRTPQGHTALSLAAFKGHVECVDILISQGASMMLKDYTHKRSAVHSAAINGHSECLRLLIHNTDQQTVSIRDGKGQTPLMLAVLGGHTDCVYLLLSEGASVEARDKWGRTALHRGAVMGHEACVEALLQHGSSLLVQDSRGRSPMHLAAACGHVGVLRALLKTQKTVLVLKDNCGYTPLHWACYNGHDACVELLLEHDVFQKPEGNSFSPLHCAVINDNESAAEMLIETLGPAIVNATDSQTRTPLHAAAYTDHVECLQLLLGHNAQVNAIDMLGKTALMMAAENGQTNAVEVLVSSAKADLTLQDAHRNTALHLACSKVPNTHTHTLIYIKDDSLCFSVSCLRPLHVAAGNGLTVVVQELLGKGASVLAVDENGYTPALACAPNKDVADCLALILSSMMPISPSSTRTMSSLTFTTINHYSSPSKTVTFDPLPVLRSEHVSYCKFNSLGREDGLIIPDDELNDSDSETY</sequence>
<dbReference type="PROSITE" id="PS50088">
    <property type="entry name" value="ANK_REPEAT"/>
    <property type="match status" value="17"/>
</dbReference>
<keyword evidence="2 3" id="KW-0040">ANK repeat</keyword>
<proteinExistence type="predicted"/>
<dbReference type="SUPFAM" id="SSF48403">
    <property type="entry name" value="Ankyrin repeat"/>
    <property type="match status" value="3"/>
</dbReference>
<dbReference type="Pfam" id="PF00023">
    <property type="entry name" value="Ank"/>
    <property type="match status" value="4"/>
</dbReference>
<dbReference type="GeneTree" id="ENSGT00950000182908"/>
<feature type="repeat" description="ANK" evidence="3">
    <location>
        <begin position="228"/>
        <end position="260"/>
    </location>
</feature>
<evidence type="ECO:0000256" key="2">
    <source>
        <dbReference type="ARBA" id="ARBA00023043"/>
    </source>
</evidence>
<feature type="repeat" description="ANK" evidence="3">
    <location>
        <begin position="562"/>
        <end position="594"/>
    </location>
</feature>
<dbReference type="SMART" id="SM00248">
    <property type="entry name" value="ANK"/>
    <property type="match status" value="23"/>
</dbReference>
<dbReference type="PRINTS" id="PR01415">
    <property type="entry name" value="ANKYRIN"/>
</dbReference>
<reference evidence="4" key="1">
    <citation type="submission" date="2025-08" db="UniProtKB">
        <authorList>
            <consortium name="Ensembl"/>
        </authorList>
    </citation>
    <scope>IDENTIFICATION</scope>
</reference>
<accession>A0A8C1BEG5</accession>
<feature type="repeat" description="ANK" evidence="3">
    <location>
        <begin position="328"/>
        <end position="352"/>
    </location>
</feature>
<feature type="repeat" description="ANK" evidence="3">
    <location>
        <begin position="195"/>
        <end position="227"/>
    </location>
</feature>
<dbReference type="Proteomes" id="UP001108240">
    <property type="component" value="Unplaced"/>
</dbReference>
<evidence type="ECO:0008006" key="6">
    <source>
        <dbReference type="Google" id="ProtNLM"/>
    </source>
</evidence>
<feature type="repeat" description="ANK" evidence="3">
    <location>
        <begin position="63"/>
        <end position="95"/>
    </location>
</feature>
<dbReference type="Ensembl" id="ENSCCRT00000032947.2">
    <property type="protein sequence ID" value="ENSCCRP00000030357.2"/>
    <property type="gene ID" value="ENSCCRG00000014678.2"/>
</dbReference>
<dbReference type="InterPro" id="IPR002110">
    <property type="entry name" value="Ankyrin_rpt"/>
</dbReference>
<organism evidence="4 5">
    <name type="scientific">Cyprinus carpio carpio</name>
    <dbReference type="NCBI Taxonomy" id="630221"/>
    <lineage>
        <taxon>Eukaryota</taxon>
        <taxon>Metazoa</taxon>
        <taxon>Chordata</taxon>
        <taxon>Craniata</taxon>
        <taxon>Vertebrata</taxon>
        <taxon>Euteleostomi</taxon>
        <taxon>Actinopterygii</taxon>
        <taxon>Neopterygii</taxon>
        <taxon>Teleostei</taxon>
        <taxon>Ostariophysi</taxon>
        <taxon>Cypriniformes</taxon>
        <taxon>Cyprinidae</taxon>
        <taxon>Cyprininae</taxon>
        <taxon>Cyprinus</taxon>
    </lineage>
</organism>
<feature type="repeat" description="ANK" evidence="3">
    <location>
        <begin position="460"/>
        <end position="492"/>
    </location>
</feature>
<dbReference type="AlphaFoldDB" id="A0A8C1BEG5"/>
<feature type="repeat" description="ANK" evidence="3">
    <location>
        <begin position="96"/>
        <end position="128"/>
    </location>
</feature>
<dbReference type="InterPro" id="IPR036770">
    <property type="entry name" value="Ankyrin_rpt-contain_sf"/>
</dbReference>
<feature type="repeat" description="ANK" evidence="3">
    <location>
        <begin position="662"/>
        <end position="685"/>
    </location>
</feature>
<evidence type="ECO:0000313" key="5">
    <source>
        <dbReference type="Proteomes" id="UP001108240"/>
    </source>
</evidence>
<feature type="repeat" description="ANK" evidence="3">
    <location>
        <begin position="162"/>
        <end position="194"/>
    </location>
</feature>
<keyword evidence="5" id="KW-1185">Reference proteome</keyword>
<feature type="repeat" description="ANK" evidence="3">
    <location>
        <begin position="493"/>
        <end position="525"/>
    </location>
</feature>
<feature type="repeat" description="ANK" evidence="3">
    <location>
        <begin position="294"/>
        <end position="327"/>
    </location>
</feature>
<protein>
    <recommendedName>
        <fullName evidence="6">Ankyrin repeat domain 28b</fullName>
    </recommendedName>
</protein>
<dbReference type="PROSITE" id="PS50297">
    <property type="entry name" value="ANK_REP_REGION"/>
    <property type="match status" value="13"/>
</dbReference>
<dbReference type="PANTHER" id="PTHR24198:SF192">
    <property type="entry name" value="SERINE_THREONINE-PROTEIN PHOSPHATASE 6 REGULATORY ANKYRIN REPEAT SUBUNIT A"/>
    <property type="match status" value="1"/>
</dbReference>
<evidence type="ECO:0000256" key="3">
    <source>
        <dbReference type="PROSITE-ProRule" id="PRU00023"/>
    </source>
</evidence>
<name>A0A8C1BEG5_CYPCA</name>
<reference evidence="4" key="2">
    <citation type="submission" date="2025-09" db="UniProtKB">
        <authorList>
            <consortium name="Ensembl"/>
        </authorList>
    </citation>
    <scope>IDENTIFICATION</scope>
</reference>
<evidence type="ECO:0000313" key="4">
    <source>
        <dbReference type="Ensembl" id="ENSCCRP00000030357.2"/>
    </source>
</evidence>
<feature type="repeat" description="ANK" evidence="3">
    <location>
        <begin position="129"/>
        <end position="161"/>
    </location>
</feature>
<feature type="repeat" description="ANK" evidence="3">
    <location>
        <begin position="833"/>
        <end position="861"/>
    </location>
</feature>
<feature type="repeat" description="ANK" evidence="3">
    <location>
        <begin position="261"/>
        <end position="293"/>
    </location>
</feature>
<dbReference type="PANTHER" id="PTHR24198">
    <property type="entry name" value="ANKYRIN REPEAT AND PROTEIN KINASE DOMAIN-CONTAINING PROTEIN"/>
    <property type="match status" value="1"/>
</dbReference>
<feature type="repeat" description="ANK" evidence="3">
    <location>
        <begin position="595"/>
        <end position="627"/>
    </location>
</feature>
<dbReference type="Pfam" id="PF13637">
    <property type="entry name" value="Ank_4"/>
    <property type="match status" value="1"/>
</dbReference>
<dbReference type="Pfam" id="PF12796">
    <property type="entry name" value="Ank_2"/>
    <property type="match status" value="6"/>
</dbReference>
<evidence type="ECO:0000256" key="1">
    <source>
        <dbReference type="ARBA" id="ARBA00022737"/>
    </source>
</evidence>
<feature type="repeat" description="ANK" evidence="3">
    <location>
        <begin position="729"/>
        <end position="761"/>
    </location>
</feature>